<evidence type="ECO:0000256" key="1">
    <source>
        <dbReference type="ARBA" id="ARBA00000185"/>
    </source>
</evidence>
<dbReference type="EC" id="5.6.2.2" evidence="3"/>
<gene>
    <name evidence="11" type="ORF">M0813_04634</name>
</gene>
<dbReference type="Pfam" id="PF16898">
    <property type="entry name" value="TOPRIM_C"/>
    <property type="match status" value="1"/>
</dbReference>
<evidence type="ECO:0000256" key="4">
    <source>
        <dbReference type="ARBA" id="ARBA00022741"/>
    </source>
</evidence>
<dbReference type="SUPFAM" id="SSF56719">
    <property type="entry name" value="Type II DNA topoisomerase"/>
    <property type="match status" value="1"/>
</dbReference>
<keyword evidence="4" id="KW-0547">Nucleotide-binding</keyword>
<evidence type="ECO:0000256" key="7">
    <source>
        <dbReference type="ARBA" id="ARBA00023125"/>
    </source>
</evidence>
<evidence type="ECO:0000256" key="8">
    <source>
        <dbReference type="ARBA" id="ARBA00023235"/>
    </source>
</evidence>
<name>A0ABQ8XJ85_9EUKA</name>
<evidence type="ECO:0000256" key="6">
    <source>
        <dbReference type="ARBA" id="ARBA00023029"/>
    </source>
</evidence>
<protein>
    <recommendedName>
        <fullName evidence="3">DNA topoisomerase (ATP-hydrolyzing)</fullName>
        <ecNumber evidence="3">5.6.2.2</ecNumber>
    </recommendedName>
</protein>
<dbReference type="Proteomes" id="UP001150062">
    <property type="component" value="Unassembled WGS sequence"/>
</dbReference>
<keyword evidence="8" id="KW-0413">Isomerase</keyword>
<evidence type="ECO:0000313" key="12">
    <source>
        <dbReference type="Proteomes" id="UP001150062"/>
    </source>
</evidence>
<evidence type="ECO:0000256" key="3">
    <source>
        <dbReference type="ARBA" id="ARBA00012895"/>
    </source>
</evidence>
<keyword evidence="7" id="KW-0238">DNA-binding</keyword>
<dbReference type="PANTHER" id="PTHR10169:SF38">
    <property type="entry name" value="DNA TOPOISOMERASE 2"/>
    <property type="match status" value="1"/>
</dbReference>
<keyword evidence="6" id="KW-0799">Topoisomerase</keyword>
<dbReference type="InterPro" id="IPR013760">
    <property type="entry name" value="Topo_IIA-like_dom_sf"/>
</dbReference>
<comment type="cofactor">
    <cofactor evidence="2">
        <name>Mg(2+)</name>
        <dbReference type="ChEBI" id="CHEBI:18420"/>
    </cofactor>
</comment>
<dbReference type="Gene3D" id="3.30.1490.30">
    <property type="match status" value="1"/>
</dbReference>
<organism evidence="11 12">
    <name type="scientific">Anaeramoeba flamelloides</name>
    <dbReference type="NCBI Taxonomy" id="1746091"/>
    <lineage>
        <taxon>Eukaryota</taxon>
        <taxon>Metamonada</taxon>
        <taxon>Anaeramoebidae</taxon>
        <taxon>Anaeramoeba</taxon>
    </lineage>
</organism>
<feature type="region of interest" description="Disordered" evidence="9">
    <location>
        <begin position="1"/>
        <end position="20"/>
    </location>
</feature>
<evidence type="ECO:0000256" key="2">
    <source>
        <dbReference type="ARBA" id="ARBA00001946"/>
    </source>
</evidence>
<dbReference type="InterPro" id="IPR050634">
    <property type="entry name" value="DNA_Topoisomerase_II"/>
</dbReference>
<dbReference type="InterPro" id="IPR013758">
    <property type="entry name" value="Topo_IIA_A/C_ab"/>
</dbReference>
<reference evidence="11" key="1">
    <citation type="submission" date="2022-08" db="EMBL/GenBank/DDBJ databases">
        <title>Novel sulfate-reducing endosymbionts in the free-living metamonad Anaeramoeba.</title>
        <authorList>
            <person name="Jerlstrom-Hultqvist J."/>
            <person name="Cepicka I."/>
            <person name="Gallot-Lavallee L."/>
            <person name="Salas-Leiva D."/>
            <person name="Curtis B.A."/>
            <person name="Zahonova K."/>
            <person name="Pipaliya S."/>
            <person name="Dacks J."/>
            <person name="Roger A.J."/>
        </authorList>
    </citation>
    <scope>NUCLEOTIDE SEQUENCE</scope>
    <source>
        <strain evidence="11">Schooner1</strain>
    </source>
</reference>
<comment type="caution">
    <text evidence="11">The sequence shown here is derived from an EMBL/GenBank/DDBJ whole genome shotgun (WGS) entry which is preliminary data.</text>
</comment>
<accession>A0ABQ8XJ85</accession>
<sequence length="128" mass="14408">MKGRQQTKKGAQEAGNKELNGFEKLDGLNFAGSQRISSRVCAPHCEGNQKSKKGAKIFTLPEFNEWKMKNNNRKGYYFKYYKGLGTSTTKEAKGIFWKLKVAQLIGYVSEHSVYHHGEESLADLIVGC</sequence>
<dbReference type="Gene3D" id="3.90.199.10">
    <property type="entry name" value="Topoisomerase II, domain 5"/>
    <property type="match status" value="1"/>
</dbReference>
<evidence type="ECO:0000259" key="10">
    <source>
        <dbReference type="Pfam" id="PF16898"/>
    </source>
</evidence>
<keyword evidence="5" id="KW-0067">ATP-binding</keyword>
<dbReference type="InterPro" id="IPR031660">
    <property type="entry name" value="TOPRIM_C"/>
</dbReference>
<evidence type="ECO:0000256" key="5">
    <source>
        <dbReference type="ARBA" id="ARBA00022840"/>
    </source>
</evidence>
<feature type="domain" description="C-terminal associated" evidence="10">
    <location>
        <begin position="50"/>
        <end position="101"/>
    </location>
</feature>
<comment type="catalytic activity">
    <reaction evidence="1">
        <text>ATP-dependent breakage, passage and rejoining of double-stranded DNA.</text>
        <dbReference type="EC" id="5.6.2.2"/>
    </reaction>
</comment>
<keyword evidence="12" id="KW-1185">Reference proteome</keyword>
<evidence type="ECO:0000256" key="9">
    <source>
        <dbReference type="SAM" id="MobiDB-lite"/>
    </source>
</evidence>
<evidence type="ECO:0000313" key="11">
    <source>
        <dbReference type="EMBL" id="KAJ6232675.1"/>
    </source>
</evidence>
<dbReference type="PANTHER" id="PTHR10169">
    <property type="entry name" value="DNA TOPOISOMERASE/GYRASE"/>
    <property type="match status" value="1"/>
</dbReference>
<proteinExistence type="predicted"/>
<dbReference type="EMBL" id="JAOAOG010000289">
    <property type="protein sequence ID" value="KAJ6232675.1"/>
    <property type="molecule type" value="Genomic_DNA"/>
</dbReference>